<evidence type="ECO:0000313" key="2">
    <source>
        <dbReference type="Proteomes" id="UP000267430"/>
    </source>
</evidence>
<protein>
    <recommendedName>
        <fullName evidence="3">Sulfotransferase family protein</fullName>
    </recommendedName>
</protein>
<dbReference type="RefSeq" id="WP_126864792.1">
    <property type="nucleotide sequence ID" value="NZ_JAUSTX010000006.1"/>
</dbReference>
<dbReference type="EMBL" id="RYZZ01000010">
    <property type="protein sequence ID" value="RUQ29379.1"/>
    <property type="molecule type" value="Genomic_DNA"/>
</dbReference>
<dbReference type="InterPro" id="IPR027417">
    <property type="entry name" value="P-loop_NTPase"/>
</dbReference>
<name>A0A433HM82_9BACI</name>
<gene>
    <name evidence="1" type="ORF">ELQ35_10500</name>
</gene>
<dbReference type="PANTHER" id="PTHR32301:SF6">
    <property type="entry name" value="GOLVESIN-RELATED"/>
    <property type="match status" value="1"/>
</dbReference>
<evidence type="ECO:0000313" key="1">
    <source>
        <dbReference type="EMBL" id="RUQ29379.1"/>
    </source>
</evidence>
<organism evidence="1 2">
    <name type="scientific">Peribacillus cavernae</name>
    <dbReference type="NCBI Taxonomy" id="1674310"/>
    <lineage>
        <taxon>Bacteria</taxon>
        <taxon>Bacillati</taxon>
        <taxon>Bacillota</taxon>
        <taxon>Bacilli</taxon>
        <taxon>Bacillales</taxon>
        <taxon>Bacillaceae</taxon>
        <taxon>Peribacillus</taxon>
    </lineage>
</organism>
<dbReference type="InterPro" id="IPR053259">
    <property type="entry name" value="Golvesin-related_Golgi"/>
</dbReference>
<proteinExistence type="predicted"/>
<dbReference type="InterPro" id="IPR005331">
    <property type="entry name" value="Sulfotransferase"/>
</dbReference>
<dbReference type="PANTHER" id="PTHR32301">
    <property type="entry name" value="COUNTIN RECEPTOR CNR3-RELATED"/>
    <property type="match status" value="1"/>
</dbReference>
<dbReference type="AlphaFoldDB" id="A0A433HM82"/>
<dbReference type="Proteomes" id="UP000267430">
    <property type="component" value="Unassembled WGS sequence"/>
</dbReference>
<dbReference type="GO" id="GO:0008146">
    <property type="term" value="F:sulfotransferase activity"/>
    <property type="evidence" value="ECO:0007669"/>
    <property type="project" value="InterPro"/>
</dbReference>
<comment type="caution">
    <text evidence="1">The sequence shown here is derived from an EMBL/GenBank/DDBJ whole genome shotgun (WGS) entry which is preliminary data.</text>
</comment>
<keyword evidence="2" id="KW-1185">Reference proteome</keyword>
<sequence length="251" mass="29223">MTEQTNNLFIHLHMPKTAGTTLNSIIKKNYKSNEIIDLYESFKDHQEVVEKLQSLQLSGVKCINCHLSYGIHCHVTQPAKYVTMLREPIERVASEYYFIRNTPHHNLHDKVMKMDLLEFQQEPTNMNKQSKIVLGIPLSEDVSKADFRMGKQNIKADFAFIGITELFNESIVIMKKQFDWPDIQYGKKNITTNRPQVTDLPEHVIEELKQYNKVDYALYKYAIKLLKVRLMLLDSESKILLQAMNMNNGIS</sequence>
<dbReference type="Pfam" id="PF03567">
    <property type="entry name" value="Sulfotransfer_2"/>
    <property type="match status" value="1"/>
</dbReference>
<dbReference type="OrthoDB" id="7981249at2"/>
<accession>A0A433HM82</accession>
<evidence type="ECO:0008006" key="3">
    <source>
        <dbReference type="Google" id="ProtNLM"/>
    </source>
</evidence>
<reference evidence="1 2" key="1">
    <citation type="submission" date="2018-12" db="EMBL/GenBank/DDBJ databases">
        <title>Bacillus chawlae sp. nov., Bacillus glennii sp. nov., and Bacillus saganii sp. nov. Isolated from the Vehicle Assembly Building at Kennedy Space Center where the Viking Spacecraft were Assembled.</title>
        <authorList>
            <person name="Seuylemezian A."/>
            <person name="Vaishampayan P."/>
        </authorList>
    </citation>
    <scope>NUCLEOTIDE SEQUENCE [LARGE SCALE GENOMIC DNA]</scope>
    <source>
        <strain evidence="1 2">L5</strain>
    </source>
</reference>
<dbReference type="GO" id="GO:0016020">
    <property type="term" value="C:membrane"/>
    <property type="evidence" value="ECO:0007669"/>
    <property type="project" value="InterPro"/>
</dbReference>
<dbReference type="Gene3D" id="3.40.50.300">
    <property type="entry name" value="P-loop containing nucleotide triphosphate hydrolases"/>
    <property type="match status" value="1"/>
</dbReference>
<dbReference type="SUPFAM" id="SSF52540">
    <property type="entry name" value="P-loop containing nucleoside triphosphate hydrolases"/>
    <property type="match status" value="1"/>
</dbReference>